<dbReference type="PANTHER" id="PTHR39599:SF1">
    <property type="entry name" value="GPI-ANCHORED PROTEIN (EUROFUNG)"/>
    <property type="match status" value="1"/>
</dbReference>
<dbReference type="AlphaFoldDB" id="A0A2U3DZH6"/>
<feature type="compositionally biased region" description="Basic and acidic residues" evidence="1">
    <location>
        <begin position="190"/>
        <end position="200"/>
    </location>
</feature>
<evidence type="ECO:0000313" key="2">
    <source>
        <dbReference type="EMBL" id="PWI67643.1"/>
    </source>
</evidence>
<evidence type="ECO:0000256" key="1">
    <source>
        <dbReference type="SAM" id="MobiDB-lite"/>
    </source>
</evidence>
<dbReference type="EMBL" id="LCWV01000018">
    <property type="protein sequence ID" value="PWI67643.1"/>
    <property type="molecule type" value="Genomic_DNA"/>
</dbReference>
<dbReference type="Proteomes" id="UP000245956">
    <property type="component" value="Unassembled WGS sequence"/>
</dbReference>
<name>A0A2U3DZH6_PURLI</name>
<organism evidence="2 3">
    <name type="scientific">Purpureocillium lilacinum</name>
    <name type="common">Paecilomyces lilacinus</name>
    <dbReference type="NCBI Taxonomy" id="33203"/>
    <lineage>
        <taxon>Eukaryota</taxon>
        <taxon>Fungi</taxon>
        <taxon>Dikarya</taxon>
        <taxon>Ascomycota</taxon>
        <taxon>Pezizomycotina</taxon>
        <taxon>Sordariomycetes</taxon>
        <taxon>Hypocreomycetidae</taxon>
        <taxon>Hypocreales</taxon>
        <taxon>Ophiocordycipitaceae</taxon>
        <taxon>Purpureocillium</taxon>
    </lineage>
</organism>
<accession>A0A2U3DZH6</accession>
<feature type="region of interest" description="Disordered" evidence="1">
    <location>
        <begin position="141"/>
        <end position="287"/>
    </location>
</feature>
<comment type="caution">
    <text evidence="2">The sequence shown here is derived from an EMBL/GenBank/DDBJ whole genome shotgun (WGS) entry which is preliminary data.</text>
</comment>
<feature type="compositionally biased region" description="Low complexity" evidence="1">
    <location>
        <begin position="319"/>
        <end position="350"/>
    </location>
</feature>
<reference evidence="2 3" key="1">
    <citation type="journal article" date="2016" name="Front. Microbiol.">
        <title>Genome and transcriptome sequences reveal the specific parasitism of the nematophagous Purpureocillium lilacinum 36-1.</title>
        <authorList>
            <person name="Xie J."/>
            <person name="Li S."/>
            <person name="Mo C."/>
            <person name="Xiao X."/>
            <person name="Peng D."/>
            <person name="Wang G."/>
            <person name="Xiao Y."/>
        </authorList>
    </citation>
    <scope>NUCLEOTIDE SEQUENCE [LARGE SCALE GENOMIC DNA]</scope>
    <source>
        <strain evidence="2 3">36-1</strain>
    </source>
</reference>
<feature type="compositionally biased region" description="Basic and acidic residues" evidence="1">
    <location>
        <begin position="251"/>
        <end position="280"/>
    </location>
</feature>
<feature type="region of interest" description="Disordered" evidence="1">
    <location>
        <begin position="301"/>
        <end position="414"/>
    </location>
</feature>
<dbReference type="PANTHER" id="PTHR39599">
    <property type="entry name" value="GPI-ANCHORED PROTEIN (EUROFUNG)-RELATED-RELATED"/>
    <property type="match status" value="1"/>
</dbReference>
<gene>
    <name evidence="2" type="ORF">PCL_02997</name>
</gene>
<feature type="region of interest" description="Disordered" evidence="1">
    <location>
        <begin position="1"/>
        <end position="30"/>
    </location>
</feature>
<feature type="region of interest" description="Disordered" evidence="1">
    <location>
        <begin position="66"/>
        <end position="108"/>
    </location>
</feature>
<evidence type="ECO:0000313" key="3">
    <source>
        <dbReference type="Proteomes" id="UP000245956"/>
    </source>
</evidence>
<protein>
    <submittedName>
        <fullName evidence="2">Uncharacterized protein</fullName>
    </submittedName>
</protein>
<sequence length="928" mass="96563">MFADLEAALAPPWPSSRGSKRPWSSKASFKLRTMPERPSYEARLPCAEVPSQYLLPRYLQGGYKQAAAGSAGSRPGATLRHSRRPTAAAPSNDEHLWPQTPGRAPDPVIILGSSGIPIAAKLGPAVCIPPASTRRLVTGIPHSASHGRPWAARAGQHLSSTEQPSRDIRKTASSSTVLSRPRPHRNIHTRGVEDIADAKESNPPPSLWLPTGPGTHSRQGTDPPNRPIQRLPLSCGRSSPTMGEDAAGDGHVNESQRRDGKRVARDTEETQGEGHDHHPEVSAPDRTLGERLTASGKMALHAMSSGDGGMPSTMSDQKSAAAPGLGGSAATHLSQTMAEASSASSSQRAAQPDHGASFRTHSHSEDAADAFDSFMGGPNNGPRLPAAGQQLHGSVPSSGQPTATSGQQRTVAQQEAVDGADVVHLLSVPDHEGDATAWTAGEDGDALSPAEEARLREALFVGGAADTRAHWEQLLNFRPDAVADPADMLELLGTAETSAADSIWLQHWSDVLSAYNDEVWGDLGPLAAEAKHEVDRLSSRDAQGQGQGETTALNRLRQILAHRSHHLCTAAASVYLLVRDQVLPDASLLWQRQLLFGHIDAARDPCRLFQMGGEMRPLELGAPPMHACMHGADSAPPGNLAIPSRRVPFRFAGIPTQTPSLTPAGAWRIAFHPPHRRLVSHRHAMLRRLLAFAVPCAALADSRSPAPPVAQPPAVPAIATFAPAATSLFLVARDQQCPADTLPCPTSLGAAFKDICCQNGQTCALDANNSPACCPSGAVCTGTAPASAPTGGATAPVSYVENPYFSFPYAPTTFSNSASCAAATRACSSNYNACVTGLQGSGGYGVTINVPGGGGTTVAGAGSNLGASATPLCSSLSSKACAKLDATKCDSYGKGSGASLVGHPPSVLLLVGVGVVSVLAASPGRLWP</sequence>
<proteinExistence type="predicted"/>
<feature type="compositionally biased region" description="Polar residues" evidence="1">
    <location>
        <begin position="391"/>
        <end position="413"/>
    </location>
</feature>